<reference evidence="1 2" key="1">
    <citation type="submission" date="2020-06" db="EMBL/GenBank/DDBJ databases">
        <title>Transcriptomic and genomic resources for Thalictrum thalictroides and T. hernandezii: Facilitating candidate gene discovery in an emerging model plant lineage.</title>
        <authorList>
            <person name="Arias T."/>
            <person name="Riano-Pachon D.M."/>
            <person name="Di Stilio V.S."/>
        </authorList>
    </citation>
    <scope>NUCLEOTIDE SEQUENCE [LARGE SCALE GENOMIC DNA]</scope>
    <source>
        <strain evidence="2">cv. WT478/WT964</strain>
        <tissue evidence="1">Leaves</tissue>
    </source>
</reference>
<dbReference type="EMBL" id="JABWDY010037449">
    <property type="protein sequence ID" value="KAF5180417.1"/>
    <property type="molecule type" value="Genomic_DNA"/>
</dbReference>
<gene>
    <name evidence="1" type="ORF">FRX31_029999</name>
</gene>
<organism evidence="1 2">
    <name type="scientific">Thalictrum thalictroides</name>
    <name type="common">Rue-anemone</name>
    <name type="synonym">Anemone thalictroides</name>
    <dbReference type="NCBI Taxonomy" id="46969"/>
    <lineage>
        <taxon>Eukaryota</taxon>
        <taxon>Viridiplantae</taxon>
        <taxon>Streptophyta</taxon>
        <taxon>Embryophyta</taxon>
        <taxon>Tracheophyta</taxon>
        <taxon>Spermatophyta</taxon>
        <taxon>Magnoliopsida</taxon>
        <taxon>Ranunculales</taxon>
        <taxon>Ranunculaceae</taxon>
        <taxon>Thalictroideae</taxon>
        <taxon>Thalictrum</taxon>
    </lineage>
</organism>
<evidence type="ECO:0000313" key="2">
    <source>
        <dbReference type="Proteomes" id="UP000554482"/>
    </source>
</evidence>
<comment type="caution">
    <text evidence="1">The sequence shown here is derived from an EMBL/GenBank/DDBJ whole genome shotgun (WGS) entry which is preliminary data.</text>
</comment>
<protein>
    <submittedName>
        <fullName evidence="1">Uncharacterized protein</fullName>
    </submittedName>
</protein>
<dbReference type="Proteomes" id="UP000554482">
    <property type="component" value="Unassembled WGS sequence"/>
</dbReference>
<name>A0A7J6V6N9_THATH</name>
<evidence type="ECO:0000313" key="1">
    <source>
        <dbReference type="EMBL" id="KAF5180417.1"/>
    </source>
</evidence>
<accession>A0A7J6V6N9</accession>
<keyword evidence="2" id="KW-1185">Reference proteome</keyword>
<proteinExistence type="predicted"/>
<sequence length="70" mass="7843">MYKLAHCSSSIEDTSPNVGAVRRRGHGPESLLLYTMVFNPRLPESGRSSCELVDKFTDCCFVPNFYILDA</sequence>
<dbReference type="AlphaFoldDB" id="A0A7J6V6N9"/>